<keyword evidence="2" id="KW-0472">Membrane</keyword>
<evidence type="ECO:0000259" key="3">
    <source>
        <dbReference type="Pfam" id="PF18902"/>
    </source>
</evidence>
<dbReference type="SUPFAM" id="SSF46565">
    <property type="entry name" value="Chaperone J-domain"/>
    <property type="match status" value="1"/>
</dbReference>
<keyword evidence="5" id="KW-1185">Reference proteome</keyword>
<feature type="region of interest" description="Disordered" evidence="1">
    <location>
        <begin position="56"/>
        <end position="109"/>
    </location>
</feature>
<evidence type="ECO:0000256" key="1">
    <source>
        <dbReference type="SAM" id="MobiDB-lite"/>
    </source>
</evidence>
<feature type="compositionally biased region" description="Low complexity" evidence="1">
    <location>
        <begin position="61"/>
        <end position="79"/>
    </location>
</feature>
<accession>A0A517M7Q9</accession>
<feature type="domain" description="DUF5658" evidence="3">
    <location>
        <begin position="130"/>
        <end position="219"/>
    </location>
</feature>
<dbReference type="KEGG" id="ruv:EC9_50450"/>
<gene>
    <name evidence="4" type="ORF">EC9_50450</name>
</gene>
<evidence type="ECO:0000313" key="4">
    <source>
        <dbReference type="EMBL" id="QDS90827.1"/>
    </source>
</evidence>
<dbReference type="AlphaFoldDB" id="A0A517M7Q9"/>
<organism evidence="4 5">
    <name type="scientific">Rosistilla ulvae</name>
    <dbReference type="NCBI Taxonomy" id="1930277"/>
    <lineage>
        <taxon>Bacteria</taxon>
        <taxon>Pseudomonadati</taxon>
        <taxon>Planctomycetota</taxon>
        <taxon>Planctomycetia</taxon>
        <taxon>Pirellulales</taxon>
        <taxon>Pirellulaceae</taxon>
        <taxon>Rosistilla</taxon>
    </lineage>
</organism>
<dbReference type="InterPro" id="IPR043717">
    <property type="entry name" value="DUF5658"/>
</dbReference>
<evidence type="ECO:0000256" key="2">
    <source>
        <dbReference type="SAM" id="Phobius"/>
    </source>
</evidence>
<feature type="transmembrane region" description="Helical" evidence="2">
    <location>
        <begin position="198"/>
        <end position="221"/>
    </location>
</feature>
<evidence type="ECO:0000313" key="5">
    <source>
        <dbReference type="Proteomes" id="UP000319557"/>
    </source>
</evidence>
<keyword evidence="2" id="KW-1133">Transmembrane helix</keyword>
<dbReference type="CDD" id="cd06257">
    <property type="entry name" value="DnaJ"/>
    <property type="match status" value="1"/>
</dbReference>
<dbReference type="Gene3D" id="1.10.287.110">
    <property type="entry name" value="DnaJ domain"/>
    <property type="match status" value="1"/>
</dbReference>
<keyword evidence="2" id="KW-0812">Transmembrane</keyword>
<dbReference type="Proteomes" id="UP000319557">
    <property type="component" value="Chromosome"/>
</dbReference>
<feature type="compositionally biased region" description="Basic and acidic residues" evidence="1">
    <location>
        <begin position="96"/>
        <end position="106"/>
    </location>
</feature>
<reference evidence="4 5" key="1">
    <citation type="submission" date="2019-02" db="EMBL/GenBank/DDBJ databases">
        <title>Deep-cultivation of Planctomycetes and their phenomic and genomic characterization uncovers novel biology.</title>
        <authorList>
            <person name="Wiegand S."/>
            <person name="Jogler M."/>
            <person name="Boedeker C."/>
            <person name="Pinto D."/>
            <person name="Vollmers J."/>
            <person name="Rivas-Marin E."/>
            <person name="Kohn T."/>
            <person name="Peeters S.H."/>
            <person name="Heuer A."/>
            <person name="Rast P."/>
            <person name="Oberbeckmann S."/>
            <person name="Bunk B."/>
            <person name="Jeske O."/>
            <person name="Meyerdierks A."/>
            <person name="Storesund J.E."/>
            <person name="Kallscheuer N."/>
            <person name="Luecker S."/>
            <person name="Lage O.M."/>
            <person name="Pohl T."/>
            <person name="Merkel B.J."/>
            <person name="Hornburger P."/>
            <person name="Mueller R.-W."/>
            <person name="Bruemmer F."/>
            <person name="Labrenz M."/>
            <person name="Spormann A.M."/>
            <person name="Op den Camp H."/>
            <person name="Overmann J."/>
            <person name="Amann R."/>
            <person name="Jetten M.S.M."/>
            <person name="Mascher T."/>
            <person name="Medema M.H."/>
            <person name="Devos D.P."/>
            <person name="Kaster A.-K."/>
            <person name="Ovreas L."/>
            <person name="Rohde M."/>
            <person name="Galperin M.Y."/>
            <person name="Jogler C."/>
        </authorList>
    </citation>
    <scope>NUCLEOTIDE SEQUENCE [LARGE SCALE GENOMIC DNA]</scope>
    <source>
        <strain evidence="4 5">EC9</strain>
    </source>
</reference>
<sequence>MDAFQQACQILGVPPTASGRMIEAAFRRKEAEYQADPGSDPWDFQQVKEAYQTLRKRDSATLRTATSATTKPPSPSTLAAKKEETIQSDTSVPPRPFDRRPPEPESAKNPPHLVWQAFFRELPLQQETTYFLLANLLDIFMTYGLLKFGGIETNPIANYFLQRWGFDGMIALKMGSVAFVVVVVQQIAVRDLTKARRLLIAGTAIVFAVVVYSGVLLSRILR</sequence>
<protein>
    <recommendedName>
        <fullName evidence="3">DUF5658 domain-containing protein</fullName>
    </recommendedName>
</protein>
<name>A0A517M7Q9_9BACT</name>
<dbReference type="Pfam" id="PF18902">
    <property type="entry name" value="DUF5658"/>
    <property type="match status" value="1"/>
</dbReference>
<dbReference type="InterPro" id="IPR036869">
    <property type="entry name" value="J_dom_sf"/>
</dbReference>
<dbReference type="InterPro" id="IPR001623">
    <property type="entry name" value="DnaJ_domain"/>
</dbReference>
<dbReference type="EMBL" id="CP036261">
    <property type="protein sequence ID" value="QDS90827.1"/>
    <property type="molecule type" value="Genomic_DNA"/>
</dbReference>
<proteinExistence type="predicted"/>
<feature type="transmembrane region" description="Helical" evidence="2">
    <location>
        <begin position="130"/>
        <end position="150"/>
    </location>
</feature>
<feature type="transmembrane region" description="Helical" evidence="2">
    <location>
        <begin position="170"/>
        <end position="189"/>
    </location>
</feature>